<keyword evidence="2" id="KW-1185">Reference proteome</keyword>
<name>A0A024B2G4_9CAUD</name>
<evidence type="ECO:0000313" key="2">
    <source>
        <dbReference type="Proteomes" id="UP000026900"/>
    </source>
</evidence>
<dbReference type="KEGG" id="vg:19526140"/>
<dbReference type="EMBL" id="KJ489399">
    <property type="protein sequence ID" value="AHZ10158.1"/>
    <property type="molecule type" value="Genomic_DNA"/>
</dbReference>
<proteinExistence type="predicted"/>
<sequence>MTNTLTKQEAQEKLQERIEANLAEGGDYGFGKVAAFRKSKEIVSAIKENNTVVAGPTKAFVEEIASLAFNGKVDEEQLQDIINEEFAKYEVQ</sequence>
<evidence type="ECO:0000313" key="1">
    <source>
        <dbReference type="EMBL" id="AHZ10158.1"/>
    </source>
</evidence>
<reference evidence="2" key="1">
    <citation type="submission" date="2014-09" db="EMBL/GenBank/DDBJ databases">
        <authorList>
            <person name="Sauder A.B."/>
            <person name="McKenzie Q.R."/>
            <person name="Temple L.M."/>
            <person name="Alexis B.K."/>
            <person name="Al-Atrache Z."/>
            <person name="Lewis L.O."/>
            <person name="Loesser-Casey K.E."/>
            <person name="Mitchell K.J."/>
        </authorList>
    </citation>
    <scope>NUCLEOTIDE SEQUENCE [LARGE SCALE GENOMIC DNA]</scope>
</reference>
<accession>A0A024B2G4</accession>
<dbReference type="GeneID" id="19526140"/>
<dbReference type="RefSeq" id="YP_009036589.1">
    <property type="nucleotide sequence ID" value="NC_024213.1"/>
</dbReference>
<dbReference type="Proteomes" id="UP000026900">
    <property type="component" value="Segment"/>
</dbReference>
<organism evidence="1 2">
    <name type="scientific">Bacillus phage Hakuna</name>
    <dbReference type="NCBI Taxonomy" id="1486659"/>
    <lineage>
        <taxon>Viruses</taxon>
        <taxon>Duplodnaviria</taxon>
        <taxon>Heunggongvirae</taxon>
        <taxon>Uroviricota</taxon>
        <taxon>Caudoviricetes</taxon>
        <taxon>Herelleviridae</taxon>
        <taxon>Bastillevirinae</taxon>
        <taxon>Wphvirus</taxon>
        <taxon>Wphvirus hakuna</taxon>
    </lineage>
</organism>
<protein>
    <submittedName>
        <fullName evidence="1">Uncharacterized protein</fullName>
    </submittedName>
</protein>